<dbReference type="AlphaFoldDB" id="A0A7C4JMT6"/>
<accession>A0A7C4JMT6</accession>
<dbReference type="EMBL" id="DTBP01000029">
    <property type="protein sequence ID" value="HGQ74263.1"/>
    <property type="molecule type" value="Genomic_DNA"/>
</dbReference>
<proteinExistence type="predicted"/>
<organism evidence="2">
    <name type="scientific">Staphylothermus marinus</name>
    <dbReference type="NCBI Taxonomy" id="2280"/>
    <lineage>
        <taxon>Archaea</taxon>
        <taxon>Thermoproteota</taxon>
        <taxon>Thermoprotei</taxon>
        <taxon>Desulfurococcales</taxon>
        <taxon>Desulfurococcaceae</taxon>
        <taxon>Staphylothermus</taxon>
    </lineage>
</organism>
<name>A0A7C4JMT6_STAMA</name>
<protein>
    <submittedName>
        <fullName evidence="2">Uncharacterized protein</fullName>
    </submittedName>
</protein>
<gene>
    <name evidence="1" type="ORF">ENU09_02480</name>
    <name evidence="2" type="ORF">ENU20_04215</name>
</gene>
<reference evidence="2" key="1">
    <citation type="journal article" date="2020" name="mSystems">
        <title>Genome- and Community-Level Interaction Insights into Carbon Utilization and Element Cycling Functions of Hydrothermarchaeota in Hydrothermal Sediment.</title>
        <authorList>
            <person name="Zhou Z."/>
            <person name="Liu Y."/>
            <person name="Xu W."/>
            <person name="Pan J."/>
            <person name="Luo Z.H."/>
            <person name="Li M."/>
        </authorList>
    </citation>
    <scope>NUCLEOTIDE SEQUENCE [LARGE SCALE GENOMIC DNA]</scope>
    <source>
        <strain evidence="1">SpSt-638</strain>
        <strain evidence="2">SpSt-648</strain>
    </source>
</reference>
<sequence length="129" mass="15165">MSNVLEYWFSKHYRVTVVKNSDGSFLASVDVYRRGWFLDDYEEHCLEDGRTCLIYKVIVNPEPLLHEVRIDKVIVTGVKIKDSVETVNVRWIGYGDVNEDVAKKFFEESWRIVKCKPPTTGVWRFNCIE</sequence>
<dbReference type="EMBL" id="DTBE01000065">
    <property type="protein sequence ID" value="HGQ59568.1"/>
    <property type="molecule type" value="Genomic_DNA"/>
</dbReference>
<evidence type="ECO:0000313" key="1">
    <source>
        <dbReference type="EMBL" id="HGQ59568.1"/>
    </source>
</evidence>
<comment type="caution">
    <text evidence="2">The sequence shown here is derived from an EMBL/GenBank/DDBJ whole genome shotgun (WGS) entry which is preliminary data.</text>
</comment>
<evidence type="ECO:0000313" key="2">
    <source>
        <dbReference type="EMBL" id="HGQ74263.1"/>
    </source>
</evidence>